<organism evidence="3 4">
    <name type="scientific">Halococcoides cellulosivorans</name>
    <dbReference type="NCBI Taxonomy" id="1679096"/>
    <lineage>
        <taxon>Archaea</taxon>
        <taxon>Methanobacteriati</taxon>
        <taxon>Methanobacteriota</taxon>
        <taxon>Stenosarchaea group</taxon>
        <taxon>Halobacteria</taxon>
        <taxon>Halobacteriales</taxon>
        <taxon>Haloarculaceae</taxon>
        <taxon>Halococcoides</taxon>
    </lineage>
</organism>
<sequence>MSPDDRRIDSTGRLTIPKAMRDRLGIDTGDRVTIEIDDAFVIRPQTDREEFVTTMEGCITAETRRESARPISPAELRADWTSDRPDERSL</sequence>
<evidence type="ECO:0000313" key="3">
    <source>
        <dbReference type="EMBL" id="AWB28053.1"/>
    </source>
</evidence>
<dbReference type="PROSITE" id="PS51740">
    <property type="entry name" value="SPOVT_ABRB"/>
    <property type="match status" value="1"/>
</dbReference>
<dbReference type="KEGG" id="harc:HARCEL1_10205"/>
<reference evidence="3 4" key="1">
    <citation type="submission" date="2018-04" db="EMBL/GenBank/DDBJ databases">
        <title>Halococcoides cellulosivorans gen. nov., sp. nov., an extremely halophilic cellulose-utilizing haloarchaeon from hypersaline lakes.</title>
        <authorList>
            <person name="Sorokin D.Y."/>
            <person name="Toshchakov S.V."/>
            <person name="Samarov N.I."/>
            <person name="Korzhenkov A."/>
            <person name="Kublanov I.V."/>
        </authorList>
    </citation>
    <scope>NUCLEOTIDE SEQUENCE [LARGE SCALE GENOMIC DNA]</scope>
    <source>
        <strain evidence="3 4">HArcel1</strain>
    </source>
</reference>
<evidence type="ECO:0000256" key="1">
    <source>
        <dbReference type="SAM" id="MobiDB-lite"/>
    </source>
</evidence>
<gene>
    <name evidence="3" type="ORF">HARCEL1_10205</name>
</gene>
<protein>
    <recommendedName>
        <fullName evidence="2">SpoVT-AbrB domain-containing protein</fullName>
    </recommendedName>
</protein>
<dbReference type="InterPro" id="IPR037914">
    <property type="entry name" value="SpoVT-AbrB_sf"/>
</dbReference>
<dbReference type="Gene3D" id="2.10.260.10">
    <property type="match status" value="1"/>
</dbReference>
<feature type="compositionally biased region" description="Basic and acidic residues" evidence="1">
    <location>
        <begin position="76"/>
        <end position="90"/>
    </location>
</feature>
<dbReference type="GeneID" id="36512882"/>
<dbReference type="Pfam" id="PF04014">
    <property type="entry name" value="MazE_antitoxin"/>
    <property type="match status" value="1"/>
</dbReference>
<dbReference type="InterPro" id="IPR007159">
    <property type="entry name" value="SpoVT-AbrB_dom"/>
</dbReference>
<dbReference type="SUPFAM" id="SSF89447">
    <property type="entry name" value="AbrB/MazE/MraZ-like"/>
    <property type="match status" value="1"/>
</dbReference>
<dbReference type="AlphaFoldDB" id="A0A2R4X2Y5"/>
<evidence type="ECO:0000313" key="4">
    <source>
        <dbReference type="Proteomes" id="UP000244727"/>
    </source>
</evidence>
<accession>A0A2R4X2Y5</accession>
<keyword evidence="4" id="KW-1185">Reference proteome</keyword>
<dbReference type="GO" id="GO:0003677">
    <property type="term" value="F:DNA binding"/>
    <property type="evidence" value="ECO:0007669"/>
    <property type="project" value="InterPro"/>
</dbReference>
<evidence type="ECO:0000259" key="2">
    <source>
        <dbReference type="PROSITE" id="PS51740"/>
    </source>
</evidence>
<name>A0A2R4X2Y5_9EURY</name>
<proteinExistence type="predicted"/>
<dbReference type="EMBL" id="CP028858">
    <property type="protein sequence ID" value="AWB28053.1"/>
    <property type="molecule type" value="Genomic_DNA"/>
</dbReference>
<dbReference type="Proteomes" id="UP000244727">
    <property type="component" value="Chromosome"/>
</dbReference>
<dbReference type="RefSeq" id="WP_108383137.1">
    <property type="nucleotide sequence ID" value="NZ_CP028858.1"/>
</dbReference>
<feature type="region of interest" description="Disordered" evidence="1">
    <location>
        <begin position="62"/>
        <end position="90"/>
    </location>
</feature>
<feature type="domain" description="SpoVT-AbrB" evidence="2">
    <location>
        <begin position="3"/>
        <end position="47"/>
    </location>
</feature>
<dbReference type="NCBIfam" id="TIGR01439">
    <property type="entry name" value="lp_hng_hel_AbrB"/>
    <property type="match status" value="1"/>
</dbReference>
<dbReference type="SMART" id="SM00966">
    <property type="entry name" value="SpoVT_AbrB"/>
    <property type="match status" value="1"/>
</dbReference>